<dbReference type="EMBL" id="CP045643">
    <property type="protein sequence ID" value="QFZ78822.1"/>
    <property type="molecule type" value="Genomic_DNA"/>
</dbReference>
<dbReference type="AlphaFoldDB" id="A0A5Q0LNB9"/>
<dbReference type="Proteomes" id="UP000326179">
    <property type="component" value="Chromosome"/>
</dbReference>
<organism evidence="2 3">
    <name type="scientific">Streptomyces fagopyri</name>
    <dbReference type="NCBI Taxonomy" id="2662397"/>
    <lineage>
        <taxon>Bacteria</taxon>
        <taxon>Bacillati</taxon>
        <taxon>Actinomycetota</taxon>
        <taxon>Actinomycetes</taxon>
        <taxon>Kitasatosporales</taxon>
        <taxon>Streptomycetaceae</taxon>
        <taxon>Streptomyces</taxon>
    </lineage>
</organism>
<gene>
    <name evidence="2" type="ORF">GFH48_18630</name>
</gene>
<feature type="region of interest" description="Disordered" evidence="1">
    <location>
        <begin position="37"/>
        <end position="62"/>
    </location>
</feature>
<proteinExistence type="predicted"/>
<name>A0A5Q0LNB9_9ACTN</name>
<evidence type="ECO:0000256" key="1">
    <source>
        <dbReference type="SAM" id="MobiDB-lite"/>
    </source>
</evidence>
<accession>A0A5Q0LNB9</accession>
<dbReference type="KEGG" id="sfy:GFH48_18630"/>
<protein>
    <submittedName>
        <fullName evidence="2">Uncharacterized protein</fullName>
    </submittedName>
</protein>
<reference evidence="2 3" key="1">
    <citation type="submission" date="2019-10" db="EMBL/GenBank/DDBJ databases">
        <title>A novel species.</title>
        <authorList>
            <person name="Gao J."/>
        </authorList>
    </citation>
    <scope>NUCLEOTIDE SEQUENCE [LARGE SCALE GENOMIC DNA]</scope>
    <source>
        <strain evidence="2 3">QMT-28</strain>
    </source>
</reference>
<evidence type="ECO:0000313" key="3">
    <source>
        <dbReference type="Proteomes" id="UP000326179"/>
    </source>
</evidence>
<evidence type="ECO:0000313" key="2">
    <source>
        <dbReference type="EMBL" id="QFZ78822.1"/>
    </source>
</evidence>
<sequence>MVAQLAGDPPVVPSGRRRNGFTVLTGPVGVEEVLLGDAHDGSPLGTDRVRTGIRGPRAVRPGSVPSLRPCPAYVVPIDGRRQSAAALSVAGCTMRS</sequence>
<keyword evidence="3" id="KW-1185">Reference proteome</keyword>